<evidence type="ECO:0000256" key="1">
    <source>
        <dbReference type="ARBA" id="ARBA00008455"/>
    </source>
</evidence>
<protein>
    <submittedName>
        <fullName evidence="3">Peptidase C1 and/or Propeptide C1 domain containing protein</fullName>
    </submittedName>
</protein>
<keyword evidence="4" id="KW-1185">Reference proteome</keyword>
<dbReference type="Proteomes" id="UP001331761">
    <property type="component" value="Unassembled WGS sequence"/>
</dbReference>
<dbReference type="PANTHER" id="PTHR12411">
    <property type="entry name" value="CYSTEINE PROTEASE FAMILY C1-RELATED"/>
    <property type="match status" value="1"/>
</dbReference>
<dbReference type="SMART" id="SM00645">
    <property type="entry name" value="Pept_C1"/>
    <property type="match status" value="1"/>
</dbReference>
<dbReference type="EMBL" id="WIXE01013709">
    <property type="protein sequence ID" value="KAK5974871.1"/>
    <property type="molecule type" value="Genomic_DNA"/>
</dbReference>
<dbReference type="InterPro" id="IPR000668">
    <property type="entry name" value="Peptidase_C1A_C"/>
</dbReference>
<reference evidence="3 4" key="1">
    <citation type="submission" date="2019-10" db="EMBL/GenBank/DDBJ databases">
        <title>Assembly and Annotation for the nematode Trichostrongylus colubriformis.</title>
        <authorList>
            <person name="Martin J."/>
        </authorList>
    </citation>
    <scope>NUCLEOTIDE SEQUENCE [LARGE SCALE GENOMIC DNA]</scope>
    <source>
        <strain evidence="3">G859</strain>
        <tissue evidence="3">Whole worm</tissue>
    </source>
</reference>
<comment type="caution">
    <text evidence="3">The sequence shown here is derived from an EMBL/GenBank/DDBJ whole genome shotgun (WGS) entry which is preliminary data.</text>
</comment>
<evidence type="ECO:0000259" key="2">
    <source>
        <dbReference type="SMART" id="SM00645"/>
    </source>
</evidence>
<comment type="similarity">
    <text evidence="1">Belongs to the peptidase C1 family.</text>
</comment>
<dbReference type="Pfam" id="PF00112">
    <property type="entry name" value="Peptidase_C1"/>
    <property type="match status" value="1"/>
</dbReference>
<sequence>MTEVFDARVKWNYCRSLFIIHNQGNCRGCWAVAAAAAMSDRLCIATNGTIQVELSAEELLSCVSDSHGCHTGWPYHAWKYLVEQGVVTGGSYGSKDSCLPYSTKPCGISDFDIECQGKAPTPSCVRQCQPGYNISFQEDKHYGKSYYNISNSTIAIQRDIMTYGPVTAGFKVYEDFRHFISNKTGGIYR</sequence>
<proteinExistence type="inferred from homology"/>
<dbReference type="Gene3D" id="3.90.70.10">
    <property type="entry name" value="Cysteine proteinases"/>
    <property type="match status" value="1"/>
</dbReference>
<dbReference type="InterPro" id="IPR013128">
    <property type="entry name" value="Peptidase_C1A"/>
</dbReference>
<dbReference type="InterPro" id="IPR038765">
    <property type="entry name" value="Papain-like_cys_pep_sf"/>
</dbReference>
<name>A0AAN8F8E0_TRICO</name>
<organism evidence="3 4">
    <name type="scientific">Trichostrongylus colubriformis</name>
    <name type="common">Black scour worm</name>
    <dbReference type="NCBI Taxonomy" id="6319"/>
    <lineage>
        <taxon>Eukaryota</taxon>
        <taxon>Metazoa</taxon>
        <taxon>Ecdysozoa</taxon>
        <taxon>Nematoda</taxon>
        <taxon>Chromadorea</taxon>
        <taxon>Rhabditida</taxon>
        <taxon>Rhabditina</taxon>
        <taxon>Rhabditomorpha</taxon>
        <taxon>Strongyloidea</taxon>
        <taxon>Trichostrongylidae</taxon>
        <taxon>Trichostrongylus</taxon>
    </lineage>
</organism>
<gene>
    <name evidence="3" type="ORF">GCK32_015288</name>
</gene>
<feature type="non-terminal residue" evidence="3">
    <location>
        <position position="189"/>
    </location>
</feature>
<dbReference type="AlphaFoldDB" id="A0AAN8F8E0"/>
<dbReference type="SUPFAM" id="SSF54001">
    <property type="entry name" value="Cysteine proteinases"/>
    <property type="match status" value="1"/>
</dbReference>
<dbReference type="GO" id="GO:0008234">
    <property type="term" value="F:cysteine-type peptidase activity"/>
    <property type="evidence" value="ECO:0007669"/>
    <property type="project" value="InterPro"/>
</dbReference>
<evidence type="ECO:0000313" key="4">
    <source>
        <dbReference type="Proteomes" id="UP001331761"/>
    </source>
</evidence>
<accession>A0AAN8F8E0</accession>
<feature type="domain" description="Peptidase C1A papain C-terminal" evidence="2">
    <location>
        <begin position="1"/>
        <end position="187"/>
    </location>
</feature>
<dbReference type="GO" id="GO:0006508">
    <property type="term" value="P:proteolysis"/>
    <property type="evidence" value="ECO:0007669"/>
    <property type="project" value="InterPro"/>
</dbReference>
<evidence type="ECO:0000313" key="3">
    <source>
        <dbReference type="EMBL" id="KAK5974871.1"/>
    </source>
</evidence>